<dbReference type="GeneID" id="49821405"/>
<evidence type="ECO:0000313" key="14">
    <source>
        <dbReference type="EMBL" id="PPH73271.1"/>
    </source>
</evidence>
<evidence type="ECO:0000259" key="10">
    <source>
        <dbReference type="Pfam" id="PF02518"/>
    </source>
</evidence>
<keyword evidence="3" id="KW-0597">Phosphoprotein</keyword>
<feature type="transmembrane region" description="Helical" evidence="9">
    <location>
        <begin position="39"/>
        <end position="69"/>
    </location>
</feature>
<dbReference type="Pfam" id="PF07730">
    <property type="entry name" value="HisKA_3"/>
    <property type="match status" value="1"/>
</dbReference>
<evidence type="ECO:0000256" key="8">
    <source>
        <dbReference type="ARBA" id="ARBA00023012"/>
    </source>
</evidence>
<dbReference type="EMBL" id="PSVT01000043">
    <property type="protein sequence ID" value="PPH73271.1"/>
    <property type="molecule type" value="Genomic_DNA"/>
</dbReference>
<dbReference type="PANTHER" id="PTHR24421">
    <property type="entry name" value="NITRATE/NITRITE SENSOR PROTEIN NARX-RELATED"/>
    <property type="match status" value="1"/>
</dbReference>
<keyword evidence="9" id="KW-1133">Transmembrane helix</keyword>
<evidence type="ECO:0000256" key="7">
    <source>
        <dbReference type="ARBA" id="ARBA00022840"/>
    </source>
</evidence>
<dbReference type="GO" id="GO:0000160">
    <property type="term" value="P:phosphorelay signal transduction system"/>
    <property type="evidence" value="ECO:0007669"/>
    <property type="project" value="UniProtKB-KW"/>
</dbReference>
<keyword evidence="5" id="KW-0547">Nucleotide-binding</keyword>
<keyword evidence="4" id="KW-0808">Transferase</keyword>
<evidence type="ECO:0000256" key="3">
    <source>
        <dbReference type="ARBA" id="ARBA00022553"/>
    </source>
</evidence>
<feature type="transmembrane region" description="Helical" evidence="9">
    <location>
        <begin position="81"/>
        <end position="100"/>
    </location>
</feature>
<dbReference type="Proteomes" id="UP000237881">
    <property type="component" value="Unassembled WGS sequence"/>
</dbReference>
<dbReference type="InterPro" id="IPR003594">
    <property type="entry name" value="HATPase_dom"/>
</dbReference>
<accession>A0ABD6W5W1</accession>
<evidence type="ECO:0000313" key="15">
    <source>
        <dbReference type="Proteomes" id="UP000237881"/>
    </source>
</evidence>
<keyword evidence="9" id="KW-0812">Transmembrane</keyword>
<evidence type="ECO:0000256" key="4">
    <source>
        <dbReference type="ARBA" id="ARBA00022679"/>
    </source>
</evidence>
<evidence type="ECO:0000256" key="1">
    <source>
        <dbReference type="ARBA" id="ARBA00000085"/>
    </source>
</evidence>
<comment type="catalytic activity">
    <reaction evidence="1">
        <text>ATP + protein L-histidine = ADP + protein N-phospho-L-histidine.</text>
        <dbReference type="EC" id="2.7.13.3"/>
    </reaction>
</comment>
<keyword evidence="9" id="KW-0472">Membrane</keyword>
<dbReference type="EC" id="2.7.13.3" evidence="2"/>
<keyword evidence="16" id="KW-1185">Reference proteome</keyword>
<name>A0ABD6W5W1_RATRA</name>
<feature type="domain" description="Putative sensor" evidence="12">
    <location>
        <begin position="40"/>
        <end position="215"/>
    </location>
</feature>
<gene>
    <name evidence="13" type="ORF">C5C04_13185</name>
    <name evidence="14" type="ORF">C5C40_13935</name>
</gene>
<sequence>MPSTALPSSAQKSPRTADAEGWRALLSPGFLFSSWPWRALVYALCTVALAAVILPLFTVALLLVPAWAVPFAALERRRARVLGLLLLPSGHASIPLSQWYRWLPLRYGEAATWRDTAYVMVAMVFGVAHAVVFAFTVGIVAASVSLPRALWQYYRGDDGYSSRPPALSVGEYVVDLTDLTSVVLTLLAVALVELAVVYLGTLLALGQGALVRLLLSARPEKLEAQVRDLTSSRAALVSSFDAERHSIERDLHDGVQQRLVSAALMVGTAELDAEELAASGVDASRLRATLAAAHDAVEGALIDLRNTLRGIHPVVLTDHGLPAALSEIAARLPIPVVLRSSSTARLDPETETCAYFVASEALTNVVRHARASMVEVELTVLDGRLTLSVLDDGIGGAEVTRGSGLAGLQERAVAAGGTLVLRSPVGGPTRVVLSVPGDPACAAEGAS</sequence>
<reference evidence="15 16" key="1">
    <citation type="submission" date="2018-02" db="EMBL/GenBank/DDBJ databases">
        <title>Bacteriophage NCPPB3778 and a type I-E CRISPR drive the evolution of the US Biological Select Agent, Rathayibacter toxicus.</title>
        <authorList>
            <person name="Davis E.W.II."/>
            <person name="Tabima J.F."/>
            <person name="Weisberg A.J."/>
            <person name="Lopes L.D."/>
            <person name="Wiseman M.S."/>
            <person name="Wiseman M.S."/>
            <person name="Pupko T."/>
            <person name="Belcher M.S."/>
            <person name="Sechler A.J."/>
            <person name="Tancos M.A."/>
            <person name="Schroeder B.K."/>
            <person name="Murray T.D."/>
            <person name="Luster D.G."/>
            <person name="Schneider W.L."/>
            <person name="Rogers E."/>
            <person name="Andreote F.D."/>
            <person name="Grunwald N.J."/>
            <person name="Putnam M.L."/>
            <person name="Chang J.H."/>
        </authorList>
    </citation>
    <scope>NUCLEOTIDE SEQUENCE [LARGE SCALE GENOMIC DNA]</scope>
    <source>
        <strain evidence="14 16">AY1D6</strain>
        <strain evidence="13 15">AY1I9</strain>
    </source>
</reference>
<dbReference type="Pfam" id="PF13796">
    <property type="entry name" value="Sensor"/>
    <property type="match status" value="1"/>
</dbReference>
<keyword evidence="7" id="KW-0067">ATP-binding</keyword>
<dbReference type="Gene3D" id="1.20.5.1930">
    <property type="match status" value="1"/>
</dbReference>
<evidence type="ECO:0000259" key="12">
    <source>
        <dbReference type="Pfam" id="PF13796"/>
    </source>
</evidence>
<evidence type="ECO:0000313" key="16">
    <source>
        <dbReference type="Proteomes" id="UP000239698"/>
    </source>
</evidence>
<dbReference type="InterPro" id="IPR036890">
    <property type="entry name" value="HATPase_C_sf"/>
</dbReference>
<keyword evidence="6 13" id="KW-0418">Kinase</keyword>
<evidence type="ECO:0000256" key="6">
    <source>
        <dbReference type="ARBA" id="ARBA00022777"/>
    </source>
</evidence>
<evidence type="ECO:0000313" key="13">
    <source>
        <dbReference type="EMBL" id="PPF10561.1"/>
    </source>
</evidence>
<dbReference type="EMBL" id="PSUL01000042">
    <property type="protein sequence ID" value="PPF10561.1"/>
    <property type="molecule type" value="Genomic_DNA"/>
</dbReference>
<organism evidence="13 15">
    <name type="scientific">Rathayibacter rathayi</name>
    <name type="common">Corynebacterium rathayi</name>
    <dbReference type="NCBI Taxonomy" id="33887"/>
    <lineage>
        <taxon>Bacteria</taxon>
        <taxon>Bacillati</taxon>
        <taxon>Actinomycetota</taxon>
        <taxon>Actinomycetes</taxon>
        <taxon>Micrococcales</taxon>
        <taxon>Microbacteriaceae</taxon>
        <taxon>Rathayibacter</taxon>
    </lineage>
</organism>
<protein>
    <recommendedName>
        <fullName evidence="2">histidine kinase</fullName>
        <ecNumber evidence="2">2.7.13.3</ecNumber>
    </recommendedName>
</protein>
<evidence type="ECO:0000259" key="11">
    <source>
        <dbReference type="Pfam" id="PF07730"/>
    </source>
</evidence>
<evidence type="ECO:0000256" key="5">
    <source>
        <dbReference type="ARBA" id="ARBA00022741"/>
    </source>
</evidence>
<keyword evidence="8" id="KW-0902">Two-component regulatory system</keyword>
<dbReference type="Pfam" id="PF02518">
    <property type="entry name" value="HATPase_c"/>
    <property type="match status" value="1"/>
</dbReference>
<feature type="domain" description="Signal transduction histidine kinase subgroup 3 dimerisation and phosphoacceptor" evidence="11">
    <location>
        <begin position="243"/>
        <end position="315"/>
    </location>
</feature>
<dbReference type="Gene3D" id="3.30.565.10">
    <property type="entry name" value="Histidine kinase-like ATPase, C-terminal domain"/>
    <property type="match status" value="1"/>
</dbReference>
<feature type="transmembrane region" description="Helical" evidence="9">
    <location>
        <begin position="120"/>
        <end position="151"/>
    </location>
</feature>
<dbReference type="InterPro" id="IPR011712">
    <property type="entry name" value="Sig_transdc_His_kin_sub3_dim/P"/>
</dbReference>
<dbReference type="Proteomes" id="UP000239698">
    <property type="component" value="Unassembled WGS sequence"/>
</dbReference>
<dbReference type="CDD" id="cd16917">
    <property type="entry name" value="HATPase_UhpB-NarQ-NarX-like"/>
    <property type="match status" value="1"/>
</dbReference>
<dbReference type="InterPro" id="IPR050482">
    <property type="entry name" value="Sensor_HK_TwoCompSys"/>
</dbReference>
<feature type="domain" description="Histidine kinase/HSP90-like ATPase" evidence="10">
    <location>
        <begin position="356"/>
        <end position="436"/>
    </location>
</feature>
<dbReference type="GO" id="GO:0005524">
    <property type="term" value="F:ATP binding"/>
    <property type="evidence" value="ECO:0007669"/>
    <property type="project" value="UniProtKB-KW"/>
</dbReference>
<evidence type="ECO:0000256" key="2">
    <source>
        <dbReference type="ARBA" id="ARBA00012438"/>
    </source>
</evidence>
<comment type="caution">
    <text evidence="13">The sequence shown here is derived from an EMBL/GenBank/DDBJ whole genome shotgun (WGS) entry which is preliminary data.</text>
</comment>
<evidence type="ECO:0000256" key="9">
    <source>
        <dbReference type="SAM" id="Phobius"/>
    </source>
</evidence>
<dbReference type="SUPFAM" id="SSF55874">
    <property type="entry name" value="ATPase domain of HSP90 chaperone/DNA topoisomerase II/histidine kinase"/>
    <property type="match status" value="1"/>
</dbReference>
<proteinExistence type="predicted"/>
<dbReference type="RefSeq" id="WP_104249229.1">
    <property type="nucleotide sequence ID" value="NZ_CP028129.1"/>
</dbReference>
<dbReference type="GO" id="GO:0004673">
    <property type="term" value="F:protein histidine kinase activity"/>
    <property type="evidence" value="ECO:0007669"/>
    <property type="project" value="UniProtKB-EC"/>
</dbReference>
<dbReference type="PANTHER" id="PTHR24421:SF10">
    <property type="entry name" value="NITRATE_NITRITE SENSOR PROTEIN NARQ"/>
    <property type="match status" value="1"/>
</dbReference>
<dbReference type="InterPro" id="IPR025828">
    <property type="entry name" value="Put_sensor_dom"/>
</dbReference>
<dbReference type="AlphaFoldDB" id="A0ABD6W5W1"/>